<dbReference type="AlphaFoldDB" id="A0A9W7XGX2"/>
<sequence>MSIANRNDYATLSRTLCSNPHRSVLIKNALQYQSTMGRRVVGHMPNEDISDLTLFSACGIRARVEDLQPENDPFILDNIFKSPKRRRRGLLSWSAIPGGDILGNADRPPAGGPIREISSQLSARNIRRSILRNKCGFVSIRRRQRIKSGASASSSSTMVVGEHTRSISDPTSAVSAVSPAPTAASTISEASSRDSASTQSSDTAVDKGLQTWHAGAKSLCARPLPQRLPHAQAIVYRQTEAFTHKALFELSECSSTLRGVPGHPAPGTRQVAPPRAPIPLSVDRGRPPEPSEIQRPPPVHVRAFDSRLRSQRCSSMPCATPDLSFPFDKRARPLSRMPRPGIPDALLLRAAGRFNGVKNSLEIKQPMPLALAPATMRPATAIPAKEDHACDDRLSLKSYSLPPDDEEGPAGTGVTATAVVSETDSGVRLLPSAAVRLLRMFAFCGRTRPL</sequence>
<protein>
    <submittedName>
        <fullName evidence="2">Uncharacterized protein</fullName>
    </submittedName>
</protein>
<keyword evidence="3" id="KW-1185">Reference proteome</keyword>
<evidence type="ECO:0000256" key="1">
    <source>
        <dbReference type="SAM" id="MobiDB-lite"/>
    </source>
</evidence>
<name>A0A9W7XGX2_9FUNG</name>
<feature type="compositionally biased region" description="Low complexity" evidence="1">
    <location>
        <begin position="168"/>
        <end position="203"/>
    </location>
</feature>
<gene>
    <name evidence="2" type="ORF">LPJ64_005507</name>
</gene>
<reference evidence="2" key="1">
    <citation type="submission" date="2022-07" db="EMBL/GenBank/DDBJ databases">
        <title>Phylogenomic reconstructions and comparative analyses of Kickxellomycotina fungi.</title>
        <authorList>
            <person name="Reynolds N.K."/>
            <person name="Stajich J.E."/>
            <person name="Barry K."/>
            <person name="Grigoriev I.V."/>
            <person name="Crous P."/>
            <person name="Smith M.E."/>
        </authorList>
    </citation>
    <scope>NUCLEOTIDE SEQUENCE</scope>
    <source>
        <strain evidence="2">NBRC 105413</strain>
    </source>
</reference>
<proteinExistence type="predicted"/>
<evidence type="ECO:0000313" key="2">
    <source>
        <dbReference type="EMBL" id="KAJ1642661.1"/>
    </source>
</evidence>
<dbReference type="EMBL" id="JANBOH010000359">
    <property type="protein sequence ID" value="KAJ1642661.1"/>
    <property type="molecule type" value="Genomic_DNA"/>
</dbReference>
<feature type="region of interest" description="Disordered" evidence="1">
    <location>
        <begin position="148"/>
        <end position="204"/>
    </location>
</feature>
<dbReference type="Proteomes" id="UP001145021">
    <property type="component" value="Unassembled WGS sequence"/>
</dbReference>
<evidence type="ECO:0000313" key="3">
    <source>
        <dbReference type="Proteomes" id="UP001145021"/>
    </source>
</evidence>
<accession>A0A9W7XGX2</accession>
<organism evidence="2 3">
    <name type="scientific">Coemansia asiatica</name>
    <dbReference type="NCBI Taxonomy" id="1052880"/>
    <lineage>
        <taxon>Eukaryota</taxon>
        <taxon>Fungi</taxon>
        <taxon>Fungi incertae sedis</taxon>
        <taxon>Zoopagomycota</taxon>
        <taxon>Kickxellomycotina</taxon>
        <taxon>Kickxellomycetes</taxon>
        <taxon>Kickxellales</taxon>
        <taxon>Kickxellaceae</taxon>
        <taxon>Coemansia</taxon>
    </lineage>
</organism>
<comment type="caution">
    <text evidence="2">The sequence shown here is derived from an EMBL/GenBank/DDBJ whole genome shotgun (WGS) entry which is preliminary data.</text>
</comment>
<feature type="region of interest" description="Disordered" evidence="1">
    <location>
        <begin position="259"/>
        <end position="297"/>
    </location>
</feature>